<name>A0A8E2AI39_9APHY</name>
<accession>A0A8E2AI39</accession>
<evidence type="ECO:0000313" key="3">
    <source>
        <dbReference type="Proteomes" id="UP000250043"/>
    </source>
</evidence>
<evidence type="ECO:0000256" key="1">
    <source>
        <dbReference type="SAM" id="MobiDB-lite"/>
    </source>
</evidence>
<keyword evidence="3" id="KW-1185">Reference proteome</keyword>
<proteinExistence type="predicted"/>
<feature type="region of interest" description="Disordered" evidence="1">
    <location>
        <begin position="7"/>
        <end position="143"/>
    </location>
</feature>
<gene>
    <name evidence="2" type="ORF">OBBRIDRAFT_798706</name>
</gene>
<dbReference type="EMBL" id="KV722626">
    <property type="protein sequence ID" value="OCH84876.1"/>
    <property type="molecule type" value="Genomic_DNA"/>
</dbReference>
<evidence type="ECO:0000313" key="2">
    <source>
        <dbReference type="EMBL" id="OCH84876.1"/>
    </source>
</evidence>
<dbReference type="Proteomes" id="UP000250043">
    <property type="component" value="Unassembled WGS sequence"/>
</dbReference>
<dbReference type="AlphaFoldDB" id="A0A8E2AI39"/>
<protein>
    <submittedName>
        <fullName evidence="2">Uncharacterized protein</fullName>
    </submittedName>
</protein>
<feature type="compositionally biased region" description="Polar residues" evidence="1">
    <location>
        <begin position="76"/>
        <end position="85"/>
    </location>
</feature>
<reference evidence="2 3" key="1">
    <citation type="submission" date="2016-07" db="EMBL/GenBank/DDBJ databases">
        <title>Draft genome of the white-rot fungus Obba rivulosa 3A-2.</title>
        <authorList>
            <consortium name="DOE Joint Genome Institute"/>
            <person name="Miettinen O."/>
            <person name="Riley R."/>
            <person name="Acob R."/>
            <person name="Barry K."/>
            <person name="Cullen D."/>
            <person name="De Vries R."/>
            <person name="Hainaut M."/>
            <person name="Hatakka A."/>
            <person name="Henrissat B."/>
            <person name="Hilden K."/>
            <person name="Kuo R."/>
            <person name="Labutti K."/>
            <person name="Lipzen A."/>
            <person name="Makela M.R."/>
            <person name="Sandor L."/>
            <person name="Spatafora J.W."/>
            <person name="Grigoriev I.V."/>
            <person name="Hibbett D.S."/>
        </authorList>
    </citation>
    <scope>NUCLEOTIDE SEQUENCE [LARGE SCALE GENOMIC DNA]</scope>
    <source>
        <strain evidence="2 3">3A-2</strain>
    </source>
</reference>
<organism evidence="2 3">
    <name type="scientific">Obba rivulosa</name>
    <dbReference type="NCBI Taxonomy" id="1052685"/>
    <lineage>
        <taxon>Eukaryota</taxon>
        <taxon>Fungi</taxon>
        <taxon>Dikarya</taxon>
        <taxon>Basidiomycota</taxon>
        <taxon>Agaricomycotina</taxon>
        <taxon>Agaricomycetes</taxon>
        <taxon>Polyporales</taxon>
        <taxon>Gelatoporiaceae</taxon>
        <taxon>Obba</taxon>
    </lineage>
</organism>
<sequence length="143" mass="15540">MHAICILCAPRPSSAPSSTDTRRSHLRPSPAPPLQNQPSLRAAAVHAVPTSDTGATPGEPQLPDFSRDEHPAPTCPLSTQTSQATARGPAPHTTDSPPRKRTETVSARPRARLRASQPTVHARWHQQRAHVIADQSTRRHRDC</sequence>